<protein>
    <recommendedName>
        <fullName evidence="3">Conjugal transfer protein TraF</fullName>
    </recommendedName>
</protein>
<evidence type="ECO:0000313" key="2">
    <source>
        <dbReference type="EMBL" id="NER27603.1"/>
    </source>
</evidence>
<reference evidence="2" key="1">
    <citation type="submission" date="2019-11" db="EMBL/GenBank/DDBJ databases">
        <title>Genomic insights into an expanded diversity of filamentous marine cyanobacteria reveals the extraordinary biosynthetic potential of Moorea and Okeania.</title>
        <authorList>
            <person name="Ferreira Leao T."/>
            <person name="Wang M."/>
            <person name="Moss N."/>
            <person name="Da Silva R."/>
            <person name="Sanders J."/>
            <person name="Nurk S."/>
            <person name="Gurevich A."/>
            <person name="Humphrey G."/>
            <person name="Reher R."/>
            <person name="Zhu Q."/>
            <person name="Belda-Ferre P."/>
            <person name="Glukhov E."/>
            <person name="Rex R."/>
            <person name="Dorrestein P.C."/>
            <person name="Knight R."/>
            <person name="Pevzner P."/>
            <person name="Gerwick W.H."/>
            <person name="Gerwick L."/>
        </authorList>
    </citation>
    <scope>NUCLEOTIDE SEQUENCE</scope>
    <source>
        <strain evidence="2">SIO1C4</strain>
    </source>
</reference>
<accession>A0A6B3N7Y6</accession>
<comment type="caution">
    <text evidence="2">The sequence shown here is derived from an EMBL/GenBank/DDBJ whole genome shotgun (WGS) entry which is preliminary data.</text>
</comment>
<dbReference type="EMBL" id="JAAHFQ010000115">
    <property type="protein sequence ID" value="NER27603.1"/>
    <property type="molecule type" value="Genomic_DNA"/>
</dbReference>
<proteinExistence type="predicted"/>
<organism evidence="2">
    <name type="scientific">Symploca sp. SIO1C4</name>
    <dbReference type="NCBI Taxonomy" id="2607765"/>
    <lineage>
        <taxon>Bacteria</taxon>
        <taxon>Bacillati</taxon>
        <taxon>Cyanobacteriota</taxon>
        <taxon>Cyanophyceae</taxon>
        <taxon>Coleofasciculales</taxon>
        <taxon>Coleofasciculaceae</taxon>
        <taxon>Symploca</taxon>
    </lineage>
</organism>
<dbReference type="AlphaFoldDB" id="A0A6B3N7Y6"/>
<name>A0A6B3N7Y6_9CYAN</name>
<keyword evidence="1" id="KW-0732">Signal</keyword>
<feature type="signal peptide" evidence="1">
    <location>
        <begin position="1"/>
        <end position="29"/>
    </location>
</feature>
<evidence type="ECO:0000256" key="1">
    <source>
        <dbReference type="SAM" id="SignalP"/>
    </source>
</evidence>
<gene>
    <name evidence="2" type="ORF">F6J89_08200</name>
</gene>
<sequence length="241" mass="26104">MKINSKMAFFIAAFIAAGSNLLIYTPAKAADSNFSNPLTDIVEKIQEEWNQIKSFFSATVDEALAELSQTVEADLQAAIDGAIGKLGLPDPELLRTQIEEKLSISEEPLYSGDLASNEVDRQITRAQASTTLGEEGQKQTFEELKSTQNSVLSVKSAAEAAQREVITQNVMKQIAQQNAQQAAILGALRADSIDEAKRQELTNLNLTNISRAVDGQNQAQQQEKVGAAFEALRTTSLAGLF</sequence>
<evidence type="ECO:0008006" key="3">
    <source>
        <dbReference type="Google" id="ProtNLM"/>
    </source>
</evidence>
<feature type="chain" id="PRO_5025426472" description="Conjugal transfer protein TraF" evidence="1">
    <location>
        <begin position="30"/>
        <end position="241"/>
    </location>
</feature>